<protein>
    <recommendedName>
        <fullName evidence="1">Histone acetyltransferase Rv0428c-like SH3 domain-containing protein</fullName>
    </recommendedName>
</protein>
<evidence type="ECO:0000313" key="2">
    <source>
        <dbReference type="EMBL" id="MFD2840907.1"/>
    </source>
</evidence>
<gene>
    <name evidence="2" type="ORF">ACFSYH_10035</name>
</gene>
<dbReference type="InterPro" id="IPR056934">
    <property type="entry name" value="SH3_Rv0428c"/>
</dbReference>
<name>A0ABW5XFM1_9MICO</name>
<proteinExistence type="predicted"/>
<keyword evidence="3" id="KW-1185">Reference proteome</keyword>
<feature type="domain" description="Histone acetyltransferase Rv0428c-like SH3" evidence="1">
    <location>
        <begin position="21"/>
        <end position="65"/>
    </location>
</feature>
<dbReference type="Pfam" id="PF24551">
    <property type="entry name" value="SH3_Rv0428c"/>
    <property type="match status" value="1"/>
</dbReference>
<evidence type="ECO:0000313" key="3">
    <source>
        <dbReference type="Proteomes" id="UP001597391"/>
    </source>
</evidence>
<sequence length="89" mass="9993">MNNPKPVSPEEPIRPEIAEWQVGQRVMVRVNLPDGDSHLYTDILGYISAKNSEFITLDTRAGERVIPVADIAIGKLIPPPPARRRPRQQ</sequence>
<evidence type="ECO:0000259" key="1">
    <source>
        <dbReference type="Pfam" id="PF24551"/>
    </source>
</evidence>
<comment type="caution">
    <text evidence="2">The sequence shown here is derived from an EMBL/GenBank/DDBJ whole genome shotgun (WGS) entry which is preliminary data.</text>
</comment>
<dbReference type="EMBL" id="JBHUOP010000004">
    <property type="protein sequence ID" value="MFD2840907.1"/>
    <property type="molecule type" value="Genomic_DNA"/>
</dbReference>
<organism evidence="2 3">
    <name type="scientific">Populibacterium corticicola</name>
    <dbReference type="NCBI Taxonomy" id="1812826"/>
    <lineage>
        <taxon>Bacteria</taxon>
        <taxon>Bacillati</taxon>
        <taxon>Actinomycetota</taxon>
        <taxon>Actinomycetes</taxon>
        <taxon>Micrococcales</taxon>
        <taxon>Jonesiaceae</taxon>
        <taxon>Populibacterium</taxon>
    </lineage>
</organism>
<dbReference type="RefSeq" id="WP_377466835.1">
    <property type="nucleotide sequence ID" value="NZ_JBHUOP010000004.1"/>
</dbReference>
<accession>A0ABW5XFM1</accession>
<reference evidence="3" key="1">
    <citation type="journal article" date="2019" name="Int. J. Syst. Evol. Microbiol.">
        <title>The Global Catalogue of Microorganisms (GCM) 10K type strain sequencing project: providing services to taxonomists for standard genome sequencing and annotation.</title>
        <authorList>
            <consortium name="The Broad Institute Genomics Platform"/>
            <consortium name="The Broad Institute Genome Sequencing Center for Infectious Disease"/>
            <person name="Wu L."/>
            <person name="Ma J."/>
        </authorList>
    </citation>
    <scope>NUCLEOTIDE SEQUENCE [LARGE SCALE GENOMIC DNA]</scope>
    <source>
        <strain evidence="3">KCTC 33576</strain>
    </source>
</reference>
<dbReference type="Proteomes" id="UP001597391">
    <property type="component" value="Unassembled WGS sequence"/>
</dbReference>